<dbReference type="EMBL" id="SJPJ01000001">
    <property type="protein sequence ID" value="TWT84861.1"/>
    <property type="molecule type" value="Genomic_DNA"/>
</dbReference>
<organism evidence="1 2">
    <name type="scientific">Novipirellula herctigrandis</name>
    <dbReference type="NCBI Taxonomy" id="2527986"/>
    <lineage>
        <taxon>Bacteria</taxon>
        <taxon>Pseudomonadati</taxon>
        <taxon>Planctomycetota</taxon>
        <taxon>Planctomycetia</taxon>
        <taxon>Pirellulales</taxon>
        <taxon>Pirellulaceae</taxon>
        <taxon>Novipirellula</taxon>
    </lineage>
</organism>
<dbReference type="AlphaFoldDB" id="A0A5C5ZDF3"/>
<name>A0A5C5ZDF3_9BACT</name>
<comment type="caution">
    <text evidence="1">The sequence shown here is derived from an EMBL/GenBank/DDBJ whole genome shotgun (WGS) entry which is preliminary data.</text>
</comment>
<dbReference type="Proteomes" id="UP000315010">
    <property type="component" value="Unassembled WGS sequence"/>
</dbReference>
<evidence type="ECO:0000313" key="1">
    <source>
        <dbReference type="EMBL" id="TWT84861.1"/>
    </source>
</evidence>
<evidence type="ECO:0000313" key="2">
    <source>
        <dbReference type="Proteomes" id="UP000315010"/>
    </source>
</evidence>
<accession>A0A5C5ZDF3</accession>
<protein>
    <submittedName>
        <fullName evidence="1">Uncharacterized protein</fullName>
    </submittedName>
</protein>
<sequence>MRIDDTLQFCLFAFSDSEANPPTIGEIIPLWRSLDRFGKRKAKSVVFEWNSPPKSKNLERAIVLGQPCPWAESMNETTQVAIGIDAYEQGESFAETLKQTDLSFGITKPGYWRGIQTPGALSLVVAEPLLRSLAIEAVNELIEVHFAFASEKHAQYGLIDVDQASRILAGIGFSSASVDELPLDRQMMHAQWIRNNFPKQKAMGVFWGNYFGGQLLDKLGGQESIQEFVRQKFADTENKPALLCNQIGPAVFVRLSRSPLDWYNSEQERFCIGRNAIQLHGFLLSHNVL</sequence>
<reference evidence="1 2" key="1">
    <citation type="submission" date="2019-02" db="EMBL/GenBank/DDBJ databases">
        <title>Deep-cultivation of Planctomycetes and their phenomic and genomic characterization uncovers novel biology.</title>
        <authorList>
            <person name="Wiegand S."/>
            <person name="Jogler M."/>
            <person name="Boedeker C."/>
            <person name="Pinto D."/>
            <person name="Vollmers J."/>
            <person name="Rivas-Marin E."/>
            <person name="Kohn T."/>
            <person name="Peeters S.H."/>
            <person name="Heuer A."/>
            <person name="Rast P."/>
            <person name="Oberbeckmann S."/>
            <person name="Bunk B."/>
            <person name="Jeske O."/>
            <person name="Meyerdierks A."/>
            <person name="Storesund J.E."/>
            <person name="Kallscheuer N."/>
            <person name="Luecker S."/>
            <person name="Lage O.M."/>
            <person name="Pohl T."/>
            <person name="Merkel B.J."/>
            <person name="Hornburger P."/>
            <person name="Mueller R.-W."/>
            <person name="Bruemmer F."/>
            <person name="Labrenz M."/>
            <person name="Spormann A.M."/>
            <person name="Op Den Camp H."/>
            <person name="Overmann J."/>
            <person name="Amann R."/>
            <person name="Jetten M.S.M."/>
            <person name="Mascher T."/>
            <person name="Medema M.H."/>
            <person name="Devos D.P."/>
            <person name="Kaster A.-K."/>
            <person name="Ovreas L."/>
            <person name="Rohde M."/>
            <person name="Galperin M.Y."/>
            <person name="Jogler C."/>
        </authorList>
    </citation>
    <scope>NUCLEOTIDE SEQUENCE [LARGE SCALE GENOMIC DNA]</scope>
    <source>
        <strain evidence="1 2">CA13</strain>
    </source>
</reference>
<gene>
    <name evidence="1" type="ORF">CA13_63420</name>
</gene>
<keyword evidence="2" id="KW-1185">Reference proteome</keyword>
<proteinExistence type="predicted"/>